<dbReference type="Proteomes" id="UP000005237">
    <property type="component" value="Unassembled WGS sequence"/>
</dbReference>
<dbReference type="GO" id="GO:0005634">
    <property type="term" value="C:nucleus"/>
    <property type="evidence" value="ECO:0007669"/>
    <property type="project" value="TreeGrafter"/>
</dbReference>
<dbReference type="GO" id="GO:0004649">
    <property type="term" value="F:poly(ADP-ribose) glycohydrolase activity"/>
    <property type="evidence" value="ECO:0007669"/>
    <property type="project" value="InterPro"/>
</dbReference>
<sequence>MGAPKRCDERQNTPEWRDKFQRLRIECLAIDALHFKGTPQTTLRQQLKREMIFRELHKAYVGFSAQPGFTEIPIVSGWWGCGAFNGNKPLKYPDLNHVENDWLFITMVNSFEKLQR</sequence>
<organism evidence="2 3">
    <name type="scientific">Caenorhabditis japonica</name>
    <dbReference type="NCBI Taxonomy" id="281687"/>
    <lineage>
        <taxon>Eukaryota</taxon>
        <taxon>Metazoa</taxon>
        <taxon>Ecdysozoa</taxon>
        <taxon>Nematoda</taxon>
        <taxon>Chromadorea</taxon>
        <taxon>Rhabditida</taxon>
        <taxon>Rhabditina</taxon>
        <taxon>Rhabditomorpha</taxon>
        <taxon>Rhabditoidea</taxon>
        <taxon>Rhabditidae</taxon>
        <taxon>Peloderinae</taxon>
        <taxon>Caenorhabditis</taxon>
    </lineage>
</organism>
<feature type="domain" description="PARG catalytic Macro" evidence="1">
    <location>
        <begin position="14"/>
        <end position="91"/>
    </location>
</feature>
<dbReference type="GO" id="GO:0009225">
    <property type="term" value="P:nucleotide-sugar metabolic process"/>
    <property type="evidence" value="ECO:0007669"/>
    <property type="project" value="TreeGrafter"/>
</dbReference>
<reference evidence="3" key="1">
    <citation type="submission" date="2010-08" db="EMBL/GenBank/DDBJ databases">
        <authorList>
            <consortium name="Caenorhabditis japonica Sequencing Consortium"/>
            <person name="Wilson R.K."/>
        </authorList>
    </citation>
    <scope>NUCLEOTIDE SEQUENCE [LARGE SCALE GENOMIC DNA]</scope>
    <source>
        <strain evidence="3">DF5081</strain>
    </source>
</reference>
<keyword evidence="3" id="KW-1185">Reference proteome</keyword>
<dbReference type="Pfam" id="PF05028">
    <property type="entry name" value="PARG_cat_C"/>
    <property type="match status" value="1"/>
</dbReference>
<dbReference type="GO" id="GO:0005737">
    <property type="term" value="C:cytoplasm"/>
    <property type="evidence" value="ECO:0007669"/>
    <property type="project" value="TreeGrafter"/>
</dbReference>
<name>A0A8R1E7J0_CAEJA</name>
<reference evidence="2" key="2">
    <citation type="submission" date="2022-06" db="UniProtKB">
        <authorList>
            <consortium name="EnsemblMetazoa"/>
        </authorList>
    </citation>
    <scope>IDENTIFICATION</scope>
    <source>
        <strain evidence="2">DF5081</strain>
    </source>
</reference>
<dbReference type="GO" id="GO:1990966">
    <property type="term" value="P:ATP generation from poly-ADP-D-ribose"/>
    <property type="evidence" value="ECO:0007669"/>
    <property type="project" value="TreeGrafter"/>
</dbReference>
<dbReference type="InterPro" id="IPR007724">
    <property type="entry name" value="Poly_GlycHdrlase"/>
</dbReference>
<dbReference type="AlphaFoldDB" id="A0A8R1E7J0"/>
<dbReference type="PANTHER" id="PTHR12837:SF15">
    <property type="entry name" value="POLY(ADP-RIBOSE) GLYCOHYDROLASE"/>
    <property type="match status" value="1"/>
</dbReference>
<dbReference type="PANTHER" id="PTHR12837">
    <property type="entry name" value="POLY ADP-RIBOSE GLYCOHYDROLASE"/>
    <property type="match status" value="1"/>
</dbReference>
<dbReference type="GO" id="GO:0006282">
    <property type="term" value="P:regulation of DNA repair"/>
    <property type="evidence" value="ECO:0007669"/>
    <property type="project" value="InterPro"/>
</dbReference>
<evidence type="ECO:0000313" key="3">
    <source>
        <dbReference type="Proteomes" id="UP000005237"/>
    </source>
</evidence>
<protein>
    <submittedName>
        <fullName evidence="2">Poly(ADP-ribose) glycohydrolase</fullName>
    </submittedName>
</protein>
<evidence type="ECO:0000259" key="1">
    <source>
        <dbReference type="Pfam" id="PF05028"/>
    </source>
</evidence>
<accession>A0A8R1E7J0</accession>
<evidence type="ECO:0000313" key="2">
    <source>
        <dbReference type="EnsemblMetazoa" id="CJA29369.1"/>
    </source>
</evidence>
<dbReference type="EnsemblMetazoa" id="CJA29369.1">
    <property type="protein sequence ID" value="CJA29369.1"/>
    <property type="gene ID" value="WBGene00184943"/>
</dbReference>
<dbReference type="GO" id="GO:0005975">
    <property type="term" value="P:carbohydrate metabolic process"/>
    <property type="evidence" value="ECO:0007669"/>
    <property type="project" value="InterPro"/>
</dbReference>
<proteinExistence type="predicted"/>
<dbReference type="InterPro" id="IPR046372">
    <property type="entry name" value="PARG_cat_C"/>
</dbReference>